<keyword evidence="2" id="KW-1003">Cell membrane</keyword>
<evidence type="ECO:0000256" key="4">
    <source>
        <dbReference type="ARBA" id="ARBA00022989"/>
    </source>
</evidence>
<feature type="transmembrane region" description="Helical" evidence="10">
    <location>
        <begin position="215"/>
        <end position="237"/>
    </location>
</feature>
<dbReference type="Pfam" id="PF00001">
    <property type="entry name" value="7tm_1"/>
    <property type="match status" value="1"/>
</dbReference>
<feature type="compositionally biased region" description="Polar residues" evidence="9">
    <location>
        <begin position="116"/>
        <end position="130"/>
    </location>
</feature>
<feature type="compositionally biased region" description="Basic and acidic residues" evidence="9">
    <location>
        <begin position="98"/>
        <end position="111"/>
    </location>
</feature>
<proteinExistence type="predicted"/>
<dbReference type="CDD" id="cd00637">
    <property type="entry name" value="7tm_classA_rhodopsin-like"/>
    <property type="match status" value="1"/>
</dbReference>
<dbReference type="InterPro" id="IPR000276">
    <property type="entry name" value="GPCR_Rhodpsn"/>
</dbReference>
<protein>
    <submittedName>
        <fullName evidence="11">MTNR1B protein</fullName>
    </submittedName>
</protein>
<dbReference type="Gene3D" id="1.20.1070.10">
    <property type="entry name" value="Rhodopsin 7-helix transmembrane proteins"/>
    <property type="match status" value="1"/>
</dbReference>
<feature type="compositionally biased region" description="Low complexity" evidence="9">
    <location>
        <begin position="26"/>
        <end position="37"/>
    </location>
</feature>
<organism evidence="11 12">
    <name type="scientific">Branchiostoma lanceolatum</name>
    <name type="common">Common lancelet</name>
    <name type="synonym">Amphioxus lanceolatum</name>
    <dbReference type="NCBI Taxonomy" id="7740"/>
    <lineage>
        <taxon>Eukaryota</taxon>
        <taxon>Metazoa</taxon>
        <taxon>Chordata</taxon>
        <taxon>Cephalochordata</taxon>
        <taxon>Leptocardii</taxon>
        <taxon>Amphioxiformes</taxon>
        <taxon>Branchiostomatidae</taxon>
        <taxon>Branchiostoma</taxon>
    </lineage>
</organism>
<keyword evidence="5" id="KW-0297">G-protein coupled receptor</keyword>
<feature type="region of interest" description="Disordered" evidence="9">
    <location>
        <begin position="17"/>
        <end position="136"/>
    </location>
</feature>
<dbReference type="PANTHER" id="PTHR24228:SF72">
    <property type="entry name" value="G-PROTEIN COUPLED RECEPTORS FAMILY 1 PROFILE DOMAIN-CONTAINING PROTEIN"/>
    <property type="match status" value="1"/>
</dbReference>
<feature type="transmembrane region" description="Helical" evidence="10">
    <location>
        <begin position="190"/>
        <end position="209"/>
    </location>
</feature>
<evidence type="ECO:0000256" key="5">
    <source>
        <dbReference type="ARBA" id="ARBA00023040"/>
    </source>
</evidence>
<gene>
    <name evidence="11" type="primary">MTNR1B</name>
    <name evidence="11" type="ORF">BLAG_LOCUS11435</name>
</gene>
<evidence type="ECO:0000256" key="6">
    <source>
        <dbReference type="ARBA" id="ARBA00023136"/>
    </source>
</evidence>
<reference evidence="11" key="1">
    <citation type="submission" date="2022-01" db="EMBL/GenBank/DDBJ databases">
        <authorList>
            <person name="Braso-Vives M."/>
        </authorList>
    </citation>
    <scope>NUCLEOTIDE SEQUENCE</scope>
</reference>
<dbReference type="GO" id="GO:0004930">
    <property type="term" value="F:G protein-coupled receptor activity"/>
    <property type="evidence" value="ECO:0007669"/>
    <property type="project" value="UniProtKB-KW"/>
</dbReference>
<dbReference type="SUPFAM" id="SSF81321">
    <property type="entry name" value="Family A G protein-coupled receptor-like"/>
    <property type="match status" value="1"/>
</dbReference>
<sequence>MTTTGEYIIVVTNGVKYSRGEGGGAAPSTSTATARVTEPLRNLEGVEWVGDENSSSSEDDQKGNDLIEPDKPKGTMNLIVKASGTVEQPQGKKYLSTNEERKGNGHNEPGKPKGTMTASGTAKQQQGKESLSSDRIESDKVKVIRLTVASVSDQAGKNNRQRQVVLPGNSSQNNTVSAAERQITKMMMTLFAVYTLCCMPITIMVIFSSKVPAEAFTVGQILATLNGALNPIVYGMMNKNIRRGYKHIWDRVLQFIASFCRPH</sequence>
<comment type="subcellular location">
    <subcellularLocation>
        <location evidence="1">Cell membrane</location>
        <topology evidence="1">Multi-pass membrane protein</topology>
    </subcellularLocation>
</comment>
<keyword evidence="4 10" id="KW-1133">Transmembrane helix</keyword>
<dbReference type="AlphaFoldDB" id="A0A8J9ZC78"/>
<evidence type="ECO:0000256" key="7">
    <source>
        <dbReference type="ARBA" id="ARBA00023170"/>
    </source>
</evidence>
<dbReference type="PRINTS" id="PR00237">
    <property type="entry name" value="GPCRRHODOPSN"/>
</dbReference>
<evidence type="ECO:0000256" key="8">
    <source>
        <dbReference type="ARBA" id="ARBA00023224"/>
    </source>
</evidence>
<evidence type="ECO:0000256" key="2">
    <source>
        <dbReference type="ARBA" id="ARBA00022475"/>
    </source>
</evidence>
<keyword evidence="12" id="KW-1185">Reference proteome</keyword>
<accession>A0A8J9ZC78</accession>
<name>A0A8J9ZC78_BRALA</name>
<evidence type="ECO:0000256" key="1">
    <source>
        <dbReference type="ARBA" id="ARBA00004651"/>
    </source>
</evidence>
<evidence type="ECO:0000313" key="11">
    <source>
        <dbReference type="EMBL" id="CAH1250861.1"/>
    </source>
</evidence>
<evidence type="ECO:0000256" key="3">
    <source>
        <dbReference type="ARBA" id="ARBA00022692"/>
    </source>
</evidence>
<keyword evidence="6 10" id="KW-0472">Membrane</keyword>
<evidence type="ECO:0000256" key="9">
    <source>
        <dbReference type="SAM" id="MobiDB-lite"/>
    </source>
</evidence>
<dbReference type="GO" id="GO:0005886">
    <property type="term" value="C:plasma membrane"/>
    <property type="evidence" value="ECO:0007669"/>
    <property type="project" value="UniProtKB-SubCell"/>
</dbReference>
<dbReference type="Proteomes" id="UP000838412">
    <property type="component" value="Chromosome 18"/>
</dbReference>
<dbReference type="FunFam" id="1.20.1070.10:FF:000502">
    <property type="entry name" value="Uncharacterized protein"/>
    <property type="match status" value="1"/>
</dbReference>
<feature type="compositionally biased region" description="Basic and acidic residues" evidence="9">
    <location>
        <begin position="59"/>
        <end position="73"/>
    </location>
</feature>
<keyword evidence="7" id="KW-0675">Receptor</keyword>
<dbReference type="PANTHER" id="PTHR24228">
    <property type="entry name" value="B2 BRADYKININ RECEPTOR/ANGIOTENSIN II RECEPTOR"/>
    <property type="match status" value="1"/>
</dbReference>
<evidence type="ECO:0000313" key="12">
    <source>
        <dbReference type="Proteomes" id="UP000838412"/>
    </source>
</evidence>
<evidence type="ECO:0000256" key="10">
    <source>
        <dbReference type="SAM" id="Phobius"/>
    </source>
</evidence>
<keyword evidence="8" id="KW-0807">Transducer</keyword>
<dbReference type="OrthoDB" id="10044919at2759"/>
<dbReference type="EMBL" id="OV696703">
    <property type="protein sequence ID" value="CAH1250861.1"/>
    <property type="molecule type" value="Genomic_DNA"/>
</dbReference>
<keyword evidence="3 10" id="KW-0812">Transmembrane</keyword>